<dbReference type="GO" id="GO:0005886">
    <property type="term" value="C:plasma membrane"/>
    <property type="evidence" value="ECO:0007669"/>
    <property type="project" value="UniProtKB-SubCell"/>
</dbReference>
<evidence type="ECO:0000256" key="2">
    <source>
        <dbReference type="ARBA" id="ARBA00009773"/>
    </source>
</evidence>
<feature type="transmembrane region" description="Helical" evidence="9">
    <location>
        <begin position="354"/>
        <end position="372"/>
    </location>
</feature>
<dbReference type="GO" id="GO:0055085">
    <property type="term" value="P:transmembrane transport"/>
    <property type="evidence" value="ECO:0007669"/>
    <property type="project" value="TreeGrafter"/>
</dbReference>
<feature type="region of interest" description="Disordered" evidence="8">
    <location>
        <begin position="1"/>
        <end position="29"/>
    </location>
</feature>
<accession>A0A6G8FI28</accession>
<protein>
    <submittedName>
        <fullName evidence="10">AI-2E family transporter</fullName>
    </submittedName>
</protein>
<comment type="similarity">
    <text evidence="2">Belongs to the autoinducer-2 exporter (AI-2E) (TC 2.A.86) family.</text>
</comment>
<feature type="transmembrane region" description="Helical" evidence="9">
    <location>
        <begin position="228"/>
        <end position="254"/>
    </location>
</feature>
<dbReference type="PANTHER" id="PTHR21716">
    <property type="entry name" value="TRANSMEMBRANE PROTEIN"/>
    <property type="match status" value="1"/>
</dbReference>
<keyword evidence="5 9" id="KW-0812">Transmembrane</keyword>
<feature type="transmembrane region" description="Helical" evidence="9">
    <location>
        <begin position="143"/>
        <end position="168"/>
    </location>
</feature>
<keyword evidence="3" id="KW-0813">Transport</keyword>
<evidence type="ECO:0000256" key="7">
    <source>
        <dbReference type="ARBA" id="ARBA00023136"/>
    </source>
</evidence>
<name>A0A6G8FI28_9MICO</name>
<evidence type="ECO:0000313" key="10">
    <source>
        <dbReference type="EMBL" id="QIM15998.1"/>
    </source>
</evidence>
<proteinExistence type="inferred from homology"/>
<evidence type="ECO:0000256" key="6">
    <source>
        <dbReference type="ARBA" id="ARBA00022989"/>
    </source>
</evidence>
<evidence type="ECO:0000313" key="11">
    <source>
        <dbReference type="Proteomes" id="UP000501387"/>
    </source>
</evidence>
<keyword evidence="6 9" id="KW-1133">Transmembrane helix</keyword>
<feature type="compositionally biased region" description="Low complexity" evidence="8">
    <location>
        <begin position="15"/>
        <end position="29"/>
    </location>
</feature>
<dbReference type="KEGG" id="lins:G7067_05510"/>
<evidence type="ECO:0000256" key="5">
    <source>
        <dbReference type="ARBA" id="ARBA00022692"/>
    </source>
</evidence>
<dbReference type="RefSeq" id="WP_166322584.1">
    <property type="nucleotide sequence ID" value="NZ_CP049934.1"/>
</dbReference>
<keyword evidence="7 9" id="KW-0472">Membrane</keyword>
<evidence type="ECO:0000256" key="9">
    <source>
        <dbReference type="SAM" id="Phobius"/>
    </source>
</evidence>
<dbReference type="AlphaFoldDB" id="A0A6G8FI28"/>
<evidence type="ECO:0000256" key="8">
    <source>
        <dbReference type="SAM" id="MobiDB-lite"/>
    </source>
</evidence>
<sequence length="428" mass="45959">MMKLWGRGAKRVKPDAAAGAEPGADSGAARADYLDTHPDVVHVDLEQLDSETRAMYREAREAREAAADAQQDPARTTAREFVVRSPFQLGFTITLGVLVALLFGSIVGELSTIIMYVVAALFVALGLDPVVRWLERKGLKRPLGIGIVFGGFVLVIGGLLGIIIPMIATQITQLVDKAPTLFRDVTNQQWFEDLNQNFGKFIDFDGLLKMGQDLVSDPQNWAQFAGGVWQAGIGIANGLTSALIVLILTLYFLASLQAIKRAFYSLVPKSGRSKVMDITEQVTKSVGGYISGMVTLAFINAVLGFVMMTIVGVPFAGLVAVGVFFLALIPLIGSVVATVLVTVVALFDSPTTALIAAIYYLIYMQLESYLLTPRVMSRVVSVPGSLVVIGALAGGTLLGLLGALISIPVTAMVLMIIKQVWVPRQEMR</sequence>
<feature type="transmembrane region" description="Helical" evidence="9">
    <location>
        <begin position="89"/>
        <end position="107"/>
    </location>
</feature>
<dbReference type="EMBL" id="CP049934">
    <property type="protein sequence ID" value="QIM15998.1"/>
    <property type="molecule type" value="Genomic_DNA"/>
</dbReference>
<dbReference type="Pfam" id="PF01594">
    <property type="entry name" value="AI-2E_transport"/>
    <property type="match status" value="1"/>
</dbReference>
<reference evidence="10 11" key="1">
    <citation type="submission" date="2020-03" db="EMBL/GenBank/DDBJ databases">
        <title>Leucobacter sp. nov., isolated from beetles.</title>
        <authorList>
            <person name="Hyun D.-W."/>
            <person name="Bae J.-W."/>
        </authorList>
    </citation>
    <scope>NUCLEOTIDE SEQUENCE [LARGE SCALE GENOMIC DNA]</scope>
    <source>
        <strain evidence="10 11">HDW9B</strain>
    </source>
</reference>
<keyword evidence="11" id="KW-1185">Reference proteome</keyword>
<feature type="transmembrane region" description="Helical" evidence="9">
    <location>
        <begin position="384"/>
        <end position="417"/>
    </location>
</feature>
<evidence type="ECO:0000256" key="4">
    <source>
        <dbReference type="ARBA" id="ARBA00022475"/>
    </source>
</evidence>
<evidence type="ECO:0000256" key="1">
    <source>
        <dbReference type="ARBA" id="ARBA00004651"/>
    </source>
</evidence>
<keyword evidence="4" id="KW-1003">Cell membrane</keyword>
<evidence type="ECO:0000256" key="3">
    <source>
        <dbReference type="ARBA" id="ARBA00022448"/>
    </source>
</evidence>
<feature type="transmembrane region" description="Helical" evidence="9">
    <location>
        <begin position="113"/>
        <end position="131"/>
    </location>
</feature>
<comment type="subcellular location">
    <subcellularLocation>
        <location evidence="1">Cell membrane</location>
        <topology evidence="1">Multi-pass membrane protein</topology>
    </subcellularLocation>
</comment>
<dbReference type="PANTHER" id="PTHR21716:SF53">
    <property type="entry name" value="PERMEASE PERM-RELATED"/>
    <property type="match status" value="1"/>
</dbReference>
<feature type="transmembrane region" description="Helical" evidence="9">
    <location>
        <begin position="323"/>
        <end position="347"/>
    </location>
</feature>
<dbReference type="InterPro" id="IPR002549">
    <property type="entry name" value="AI-2E-like"/>
</dbReference>
<feature type="transmembrane region" description="Helical" evidence="9">
    <location>
        <begin position="294"/>
        <end position="317"/>
    </location>
</feature>
<dbReference type="Proteomes" id="UP000501387">
    <property type="component" value="Chromosome"/>
</dbReference>
<gene>
    <name evidence="10" type="ORF">G7067_05510</name>
</gene>
<organism evidence="10 11">
    <name type="scientific">Leucobacter insecticola</name>
    <dbReference type="NCBI Taxonomy" id="2714934"/>
    <lineage>
        <taxon>Bacteria</taxon>
        <taxon>Bacillati</taxon>
        <taxon>Actinomycetota</taxon>
        <taxon>Actinomycetes</taxon>
        <taxon>Micrococcales</taxon>
        <taxon>Microbacteriaceae</taxon>
        <taxon>Leucobacter</taxon>
    </lineage>
</organism>